<gene>
    <name evidence="3" type="ORF">F9B74_03675</name>
</gene>
<evidence type="ECO:0000313" key="3">
    <source>
        <dbReference type="EMBL" id="NEN75426.1"/>
    </source>
</evidence>
<evidence type="ECO:0000259" key="2">
    <source>
        <dbReference type="PROSITE" id="PS50937"/>
    </source>
</evidence>
<name>A0A6L9Y588_9BURK</name>
<comment type="caution">
    <text evidence="3">The sequence shown here is derived from an EMBL/GenBank/DDBJ whole genome shotgun (WGS) entry which is preliminary data.</text>
</comment>
<dbReference type="InterPro" id="IPR009061">
    <property type="entry name" value="DNA-bd_dom_put_sf"/>
</dbReference>
<dbReference type="PRINTS" id="PR00040">
    <property type="entry name" value="HTHMERR"/>
</dbReference>
<dbReference type="Gene3D" id="1.10.1660.10">
    <property type="match status" value="1"/>
</dbReference>
<dbReference type="InterPro" id="IPR000551">
    <property type="entry name" value="MerR-type_HTH_dom"/>
</dbReference>
<sequence>MNYRKNELIKLAEISPDTLRYYERIGLLSKPQRQTNGYRLFNDKHLNELRFIKTCRSLGFSIDDIRELQDLQSNSHANCHNADDIVAKHLANTTLKIQQLQQIQKTLQKIADCDQDKSADCKVLSFLIE</sequence>
<protein>
    <submittedName>
        <fullName evidence="3">MerR family transcriptional regulator</fullName>
    </submittedName>
</protein>
<keyword evidence="4" id="KW-1185">Reference proteome</keyword>
<dbReference type="InterPro" id="IPR047057">
    <property type="entry name" value="MerR_fam"/>
</dbReference>
<organism evidence="3 4">
    <name type="scientific">Pelistega ratti</name>
    <dbReference type="NCBI Taxonomy" id="2652177"/>
    <lineage>
        <taxon>Bacteria</taxon>
        <taxon>Pseudomonadati</taxon>
        <taxon>Pseudomonadota</taxon>
        <taxon>Betaproteobacteria</taxon>
        <taxon>Burkholderiales</taxon>
        <taxon>Alcaligenaceae</taxon>
        <taxon>Pelistega</taxon>
    </lineage>
</organism>
<dbReference type="Pfam" id="PF13411">
    <property type="entry name" value="MerR_1"/>
    <property type="match status" value="1"/>
</dbReference>
<evidence type="ECO:0000313" key="4">
    <source>
        <dbReference type="Proteomes" id="UP000477651"/>
    </source>
</evidence>
<dbReference type="Proteomes" id="UP000477651">
    <property type="component" value="Unassembled WGS sequence"/>
</dbReference>
<dbReference type="PANTHER" id="PTHR30204">
    <property type="entry name" value="REDOX-CYCLING DRUG-SENSING TRANSCRIPTIONAL ACTIVATOR SOXR"/>
    <property type="match status" value="1"/>
</dbReference>
<feature type="domain" description="HTH merR-type" evidence="2">
    <location>
        <begin position="2"/>
        <end position="71"/>
    </location>
</feature>
<dbReference type="GO" id="GO:0003700">
    <property type="term" value="F:DNA-binding transcription factor activity"/>
    <property type="evidence" value="ECO:0007669"/>
    <property type="project" value="InterPro"/>
</dbReference>
<reference evidence="3 4" key="1">
    <citation type="submission" date="2020-02" db="EMBL/GenBank/DDBJ databases">
        <title>Pelistega sp. NLN82 were isolated from wild rodents of the Hainan Island.</title>
        <authorList>
            <person name="Niu N."/>
            <person name="Zhou J."/>
        </authorList>
    </citation>
    <scope>NUCLEOTIDE SEQUENCE [LARGE SCALE GENOMIC DNA]</scope>
    <source>
        <strain evidence="3 4">NLN82</strain>
    </source>
</reference>
<dbReference type="SMART" id="SM00422">
    <property type="entry name" value="HTH_MERR"/>
    <property type="match status" value="1"/>
</dbReference>
<keyword evidence="1" id="KW-0238">DNA-binding</keyword>
<dbReference type="RefSeq" id="WP_159990871.1">
    <property type="nucleotide sequence ID" value="NZ_CP047165.1"/>
</dbReference>
<dbReference type="GO" id="GO:0003677">
    <property type="term" value="F:DNA binding"/>
    <property type="evidence" value="ECO:0007669"/>
    <property type="project" value="UniProtKB-KW"/>
</dbReference>
<dbReference type="PANTHER" id="PTHR30204:SF92">
    <property type="entry name" value="HTH-TYPE TRANSCRIPTIONAL REGULATOR ZNTR"/>
    <property type="match status" value="1"/>
</dbReference>
<dbReference type="EMBL" id="JAAGYR010000005">
    <property type="protein sequence ID" value="NEN75426.1"/>
    <property type="molecule type" value="Genomic_DNA"/>
</dbReference>
<dbReference type="AlphaFoldDB" id="A0A6L9Y588"/>
<dbReference type="SUPFAM" id="SSF46955">
    <property type="entry name" value="Putative DNA-binding domain"/>
    <property type="match status" value="1"/>
</dbReference>
<evidence type="ECO:0000256" key="1">
    <source>
        <dbReference type="ARBA" id="ARBA00023125"/>
    </source>
</evidence>
<dbReference type="PROSITE" id="PS50937">
    <property type="entry name" value="HTH_MERR_2"/>
    <property type="match status" value="1"/>
</dbReference>
<proteinExistence type="predicted"/>
<accession>A0A6L9Y588</accession>